<sequence length="117" mass="12145">MFKSALCLVASFVLLVSAAPATNDVLTVSSTAQNVKYTLSCSPVSGNHPYRQEACNALKKCGGNLDAITPTSVTCPALYAPVTVTIEGTYGGKAVQLKKEYSNACTAQAQLGSIARL</sequence>
<evidence type="ECO:0000256" key="1">
    <source>
        <dbReference type="ARBA" id="ARBA00011738"/>
    </source>
</evidence>
<dbReference type="OrthoDB" id="2270081at2759"/>
<dbReference type="InterPro" id="IPR036819">
    <property type="entry name" value="Subtilisin_inhibitor-like_sf"/>
</dbReference>
<keyword evidence="2" id="KW-0732">Signal</keyword>
<dbReference type="InParanoid" id="A0A1C7N2Q4"/>
<comment type="caution">
    <text evidence="4">The sequence shown here is derived from an EMBL/GenBank/DDBJ whole genome shotgun (WGS) entry which is preliminary data.</text>
</comment>
<accession>A0A1C7N2Q4</accession>
<dbReference type="GO" id="GO:0004867">
    <property type="term" value="F:serine-type endopeptidase inhibitor activity"/>
    <property type="evidence" value="ECO:0007669"/>
    <property type="project" value="InterPro"/>
</dbReference>
<evidence type="ECO:0000256" key="2">
    <source>
        <dbReference type="SAM" id="SignalP"/>
    </source>
</evidence>
<evidence type="ECO:0000313" key="4">
    <source>
        <dbReference type="EMBL" id="OBZ82899.1"/>
    </source>
</evidence>
<dbReference type="Gene3D" id="3.30.350.10">
    <property type="entry name" value="Subtilisin inhibitor-like"/>
    <property type="match status" value="1"/>
</dbReference>
<organism evidence="4 5">
    <name type="scientific">Choanephora cucurbitarum</name>
    <dbReference type="NCBI Taxonomy" id="101091"/>
    <lineage>
        <taxon>Eukaryota</taxon>
        <taxon>Fungi</taxon>
        <taxon>Fungi incertae sedis</taxon>
        <taxon>Mucoromycota</taxon>
        <taxon>Mucoromycotina</taxon>
        <taxon>Mucoromycetes</taxon>
        <taxon>Mucorales</taxon>
        <taxon>Mucorineae</taxon>
        <taxon>Choanephoraceae</taxon>
        <taxon>Choanephoroideae</taxon>
        <taxon>Choanephora</taxon>
    </lineage>
</organism>
<dbReference type="SUPFAM" id="SSF55399">
    <property type="entry name" value="Subtilisin inhibitor"/>
    <property type="match status" value="1"/>
</dbReference>
<feature type="domain" description="Subtilisin inhibitor" evidence="3">
    <location>
        <begin position="28"/>
        <end position="103"/>
    </location>
</feature>
<dbReference type="Proteomes" id="UP000093000">
    <property type="component" value="Unassembled WGS sequence"/>
</dbReference>
<protein>
    <submittedName>
        <fullName evidence="4">Alkaline protease inhibitor 2C</fullName>
    </submittedName>
</protein>
<name>A0A1C7N2Q4_9FUNG</name>
<dbReference type="Pfam" id="PF00720">
    <property type="entry name" value="SSI"/>
    <property type="match status" value="1"/>
</dbReference>
<proteinExistence type="predicted"/>
<evidence type="ECO:0000259" key="3">
    <source>
        <dbReference type="Pfam" id="PF00720"/>
    </source>
</evidence>
<feature type="signal peptide" evidence="2">
    <location>
        <begin position="1"/>
        <end position="18"/>
    </location>
</feature>
<keyword evidence="5" id="KW-1185">Reference proteome</keyword>
<dbReference type="InterPro" id="IPR000691">
    <property type="entry name" value="Prot_inh_I16_SSI"/>
</dbReference>
<dbReference type="EMBL" id="LUGH01000762">
    <property type="protein sequence ID" value="OBZ82899.1"/>
    <property type="molecule type" value="Genomic_DNA"/>
</dbReference>
<feature type="chain" id="PRO_5008889443" evidence="2">
    <location>
        <begin position="19"/>
        <end position="117"/>
    </location>
</feature>
<gene>
    <name evidence="4" type="primary">SSI_1</name>
    <name evidence="4" type="ORF">A0J61_09050</name>
</gene>
<dbReference type="PRINTS" id="PR00294">
    <property type="entry name" value="SSBTLNINHBTR"/>
</dbReference>
<evidence type="ECO:0000313" key="5">
    <source>
        <dbReference type="Proteomes" id="UP000093000"/>
    </source>
</evidence>
<reference evidence="4 5" key="1">
    <citation type="submission" date="2016-03" db="EMBL/GenBank/DDBJ databases">
        <title>Choanephora cucurbitarum.</title>
        <authorList>
            <person name="Min B."/>
            <person name="Park H."/>
            <person name="Park J.-H."/>
            <person name="Shin H.-D."/>
            <person name="Choi I.-G."/>
        </authorList>
    </citation>
    <scope>NUCLEOTIDE SEQUENCE [LARGE SCALE GENOMIC DNA]</scope>
    <source>
        <strain evidence="4 5">KUS-F28377</strain>
    </source>
</reference>
<dbReference type="AlphaFoldDB" id="A0A1C7N2Q4"/>
<comment type="subunit">
    <text evidence="1">Homodimer.</text>
</comment>
<dbReference type="InterPro" id="IPR023549">
    <property type="entry name" value="Subtilisin_inhibitor"/>
</dbReference>